<protein>
    <submittedName>
        <fullName evidence="2">EAL domain-containing protein</fullName>
    </submittedName>
</protein>
<sequence length="231" mass="27031">MYNWHNVFQPIYQIDQNMNPRIDHYEMLLHDENDKFPAHDFFSAISTEEDNQKWIQAEAKSLEKLFSVYPNINVGLNIEPIQFAYPSVWDFLHDIYNKYGQKVALEITERQLQAGPLGANNFDCSFQRIHDMGFRIALDDVDSGSNSFEFINHHVDRIDAVKLSLLIFDNISLETTVDFIHAWSSFAKEKNLDLILEAVRSKYIAEKFAGDKHIFQQGYYWSKSLPLDEIE</sequence>
<dbReference type="SUPFAM" id="SSF141868">
    <property type="entry name" value="EAL domain-like"/>
    <property type="match status" value="1"/>
</dbReference>
<dbReference type="AlphaFoldDB" id="A0A9X3WAA2"/>
<accession>A0A9X3WAA2</accession>
<dbReference type="Gene3D" id="3.20.20.450">
    <property type="entry name" value="EAL domain"/>
    <property type="match status" value="1"/>
</dbReference>
<dbReference type="Pfam" id="PF00563">
    <property type="entry name" value="EAL"/>
    <property type="match status" value="1"/>
</dbReference>
<gene>
    <name evidence="2" type="ORF">ODV15_09885</name>
</gene>
<dbReference type="InterPro" id="IPR001633">
    <property type="entry name" value="EAL_dom"/>
</dbReference>
<dbReference type="SMART" id="SM00052">
    <property type="entry name" value="EAL"/>
    <property type="match status" value="1"/>
</dbReference>
<comment type="caution">
    <text evidence="2">The sequence shown here is derived from an EMBL/GenBank/DDBJ whole genome shotgun (WGS) entry which is preliminary data.</text>
</comment>
<dbReference type="CDD" id="cd01948">
    <property type="entry name" value="EAL"/>
    <property type="match status" value="1"/>
</dbReference>
<dbReference type="PANTHER" id="PTHR33121:SF70">
    <property type="entry name" value="SIGNALING PROTEIN YKOW"/>
    <property type="match status" value="1"/>
</dbReference>
<reference evidence="2" key="1">
    <citation type="journal article" date="2022" name="Microorganisms">
        <title>Antibiotic Susceptibility, Resistance Gene Determinants and Corresponding Genomic Regions in Lactobacillus amylovorus Isolates Derived from Wild Boars and Domestic Pigs.</title>
        <authorList>
            <person name="Moravkova M."/>
            <person name="Kostovova I."/>
            <person name="Kavanova K."/>
            <person name="Pechar R."/>
            <person name="Stanek S."/>
            <person name="Brychta A."/>
            <person name="Zeman M."/>
            <person name="Kubasova T."/>
        </authorList>
    </citation>
    <scope>NUCLEOTIDE SEQUENCE</scope>
    <source>
        <strain evidence="2">M356A</strain>
    </source>
</reference>
<dbReference type="InterPro" id="IPR050706">
    <property type="entry name" value="Cyclic-di-GMP_PDE-like"/>
</dbReference>
<organism evidence="2 3">
    <name type="scientific">Lactobacillus amylovorus</name>
    <dbReference type="NCBI Taxonomy" id="1604"/>
    <lineage>
        <taxon>Bacteria</taxon>
        <taxon>Bacillati</taxon>
        <taxon>Bacillota</taxon>
        <taxon>Bacilli</taxon>
        <taxon>Lactobacillales</taxon>
        <taxon>Lactobacillaceae</taxon>
        <taxon>Lactobacillus</taxon>
    </lineage>
</organism>
<evidence type="ECO:0000259" key="1">
    <source>
        <dbReference type="PROSITE" id="PS50883"/>
    </source>
</evidence>
<dbReference type="GO" id="GO:0071111">
    <property type="term" value="F:cyclic-guanylate-specific phosphodiesterase activity"/>
    <property type="evidence" value="ECO:0007669"/>
    <property type="project" value="InterPro"/>
</dbReference>
<evidence type="ECO:0000313" key="3">
    <source>
        <dbReference type="Proteomes" id="UP001143700"/>
    </source>
</evidence>
<dbReference type="Proteomes" id="UP001143700">
    <property type="component" value="Unassembled WGS sequence"/>
</dbReference>
<feature type="domain" description="EAL" evidence="1">
    <location>
        <begin position="1"/>
        <end position="231"/>
    </location>
</feature>
<name>A0A9X3WAA2_LACAM</name>
<dbReference type="InterPro" id="IPR035919">
    <property type="entry name" value="EAL_sf"/>
</dbReference>
<dbReference type="PANTHER" id="PTHR33121">
    <property type="entry name" value="CYCLIC DI-GMP PHOSPHODIESTERASE PDEF"/>
    <property type="match status" value="1"/>
</dbReference>
<reference evidence="2" key="2">
    <citation type="submission" date="2022-10" db="EMBL/GenBank/DDBJ databases">
        <authorList>
            <person name="Kostovova I."/>
            <person name="Moravkova M."/>
            <person name="Pechar R."/>
        </authorList>
    </citation>
    <scope>NUCLEOTIDE SEQUENCE</scope>
    <source>
        <strain evidence="2">M356A</strain>
    </source>
</reference>
<dbReference type="RefSeq" id="WP_271870801.1">
    <property type="nucleotide sequence ID" value="NZ_JAOTGU010000021.1"/>
</dbReference>
<evidence type="ECO:0000313" key="2">
    <source>
        <dbReference type="EMBL" id="MDB6262850.1"/>
    </source>
</evidence>
<dbReference type="PROSITE" id="PS50883">
    <property type="entry name" value="EAL"/>
    <property type="match status" value="1"/>
</dbReference>
<dbReference type="EMBL" id="JAOTGU010000021">
    <property type="protein sequence ID" value="MDB6262850.1"/>
    <property type="molecule type" value="Genomic_DNA"/>
</dbReference>
<proteinExistence type="predicted"/>